<accession>A0ACC1X170</accession>
<protein>
    <submittedName>
        <fullName evidence="1">Cyclin</fullName>
    </submittedName>
</protein>
<dbReference type="EMBL" id="CM051405">
    <property type="protein sequence ID" value="KAJ4704637.1"/>
    <property type="molecule type" value="Genomic_DNA"/>
</dbReference>
<comment type="caution">
    <text evidence="1">The sequence shown here is derived from an EMBL/GenBank/DDBJ whole genome shotgun (WGS) entry which is preliminary data.</text>
</comment>
<name>A0ACC1X170_MELAZ</name>
<dbReference type="Proteomes" id="UP001164539">
    <property type="component" value="Chromosome 12"/>
</dbReference>
<gene>
    <name evidence="1" type="ORF">OWV82_021519</name>
</gene>
<sequence length="306" mass="35440">MESLLCDEVWLSSPATSDCFPHEYRQCILESCACNSFHTSKEECEQASIIFLEKELTYMPESGYAGYLQSHNLVHYRSRAIQWFMKEWKYWMVELLSVACLSVASKFTETSSPSLHEIQIMEELDYSFQPSTIRRMELTLLQALGWRLNCITAHSYVELLLSNFDSLESHLRNELSTQFTKLLLESVLDVRLLEYRPSIVSVSALWCSLDGLIPSSYAHLAYITGLFTEHQKDDLFECHMIMKSRLVEPLLNWIVCGQAYNWPSSPVTVLPRERIDIYDSQVDLSIFNQMPGSNINLVSCKKRRKE</sequence>
<evidence type="ECO:0000313" key="1">
    <source>
        <dbReference type="EMBL" id="KAJ4704637.1"/>
    </source>
</evidence>
<organism evidence="1 2">
    <name type="scientific">Melia azedarach</name>
    <name type="common">Chinaberry tree</name>
    <dbReference type="NCBI Taxonomy" id="155640"/>
    <lineage>
        <taxon>Eukaryota</taxon>
        <taxon>Viridiplantae</taxon>
        <taxon>Streptophyta</taxon>
        <taxon>Embryophyta</taxon>
        <taxon>Tracheophyta</taxon>
        <taxon>Spermatophyta</taxon>
        <taxon>Magnoliopsida</taxon>
        <taxon>eudicotyledons</taxon>
        <taxon>Gunneridae</taxon>
        <taxon>Pentapetalae</taxon>
        <taxon>rosids</taxon>
        <taxon>malvids</taxon>
        <taxon>Sapindales</taxon>
        <taxon>Meliaceae</taxon>
        <taxon>Melia</taxon>
    </lineage>
</organism>
<evidence type="ECO:0000313" key="2">
    <source>
        <dbReference type="Proteomes" id="UP001164539"/>
    </source>
</evidence>
<proteinExistence type="predicted"/>
<reference evidence="1 2" key="1">
    <citation type="journal article" date="2023" name="Science">
        <title>Complex scaffold remodeling in plant triterpene biosynthesis.</title>
        <authorList>
            <person name="De La Pena R."/>
            <person name="Hodgson H."/>
            <person name="Liu J.C."/>
            <person name="Stephenson M.J."/>
            <person name="Martin A.C."/>
            <person name="Owen C."/>
            <person name="Harkess A."/>
            <person name="Leebens-Mack J."/>
            <person name="Jimenez L.E."/>
            <person name="Osbourn A."/>
            <person name="Sattely E.S."/>
        </authorList>
    </citation>
    <scope>NUCLEOTIDE SEQUENCE [LARGE SCALE GENOMIC DNA]</scope>
    <source>
        <strain evidence="2">cv. JPN11</strain>
        <tissue evidence="1">Leaf</tissue>
    </source>
</reference>
<keyword evidence="2" id="KW-1185">Reference proteome</keyword>